<gene>
    <name evidence="1" type="ORF">PROH_06175</name>
</gene>
<protein>
    <recommendedName>
        <fullName evidence="3">DUF4160 domain-containing protein</fullName>
    </recommendedName>
</protein>
<dbReference type="RefSeq" id="WP_016924441.1">
    <property type="nucleotide sequence ID" value="NZ_KB235944.1"/>
</dbReference>
<dbReference type="AlphaFoldDB" id="A0A0M2PWN1"/>
<dbReference type="Pfam" id="PF13711">
    <property type="entry name" value="DUF4160"/>
    <property type="match status" value="1"/>
</dbReference>
<dbReference type="STRING" id="317619.GCA_000332315_04631"/>
<dbReference type="Proteomes" id="UP000034681">
    <property type="component" value="Unassembled WGS sequence"/>
</dbReference>
<keyword evidence="2" id="KW-1185">Reference proteome</keyword>
<accession>A0A0M2PWN1</accession>
<dbReference type="eggNOG" id="ENOG5030PBF">
    <property type="taxonomic scope" value="Bacteria"/>
</dbReference>
<sequence>MPTILRKDGFRIVIYFDDHLPCHVHAISGDSETKINLGDRAHPPTIVEHRGKRSSALKALQLVVEHQNELITAWEEIHGSL</sequence>
<organism evidence="1 2">
    <name type="scientific">Prochlorothrix hollandica PCC 9006 = CALU 1027</name>
    <dbReference type="NCBI Taxonomy" id="317619"/>
    <lineage>
        <taxon>Bacteria</taxon>
        <taxon>Bacillati</taxon>
        <taxon>Cyanobacteriota</taxon>
        <taxon>Cyanophyceae</taxon>
        <taxon>Prochlorotrichales</taxon>
        <taxon>Prochlorotrichaceae</taxon>
        <taxon>Prochlorothrix</taxon>
    </lineage>
</organism>
<name>A0A0M2PWN1_PROHO</name>
<dbReference type="EMBL" id="AJTX02000003">
    <property type="protein sequence ID" value="KKJ00821.1"/>
    <property type="molecule type" value="Genomic_DNA"/>
</dbReference>
<proteinExistence type="predicted"/>
<evidence type="ECO:0008006" key="3">
    <source>
        <dbReference type="Google" id="ProtNLM"/>
    </source>
</evidence>
<reference evidence="1" key="1">
    <citation type="submission" date="2012-04" db="EMBL/GenBank/DDBJ databases">
        <authorList>
            <person name="Borisov I.G."/>
            <person name="Ivanikova N.V."/>
            <person name="Pinevich A.V."/>
        </authorList>
    </citation>
    <scope>NUCLEOTIDE SEQUENCE</scope>
    <source>
        <strain evidence="1">CALU 1027</strain>
    </source>
</reference>
<dbReference type="InterPro" id="IPR025427">
    <property type="entry name" value="DUF4160"/>
</dbReference>
<evidence type="ECO:0000313" key="2">
    <source>
        <dbReference type="Proteomes" id="UP000034681"/>
    </source>
</evidence>
<comment type="caution">
    <text evidence="1">The sequence shown here is derived from an EMBL/GenBank/DDBJ whole genome shotgun (WGS) entry which is preliminary data.</text>
</comment>
<dbReference type="OrthoDB" id="122670at2"/>
<evidence type="ECO:0000313" key="1">
    <source>
        <dbReference type="EMBL" id="KKJ00821.1"/>
    </source>
</evidence>